<feature type="transmembrane region" description="Helical" evidence="1">
    <location>
        <begin position="243"/>
        <end position="267"/>
    </location>
</feature>
<sequence>MEYANRPPGEAVSTVDSDLRYVDWSAIFAGAFLATALTIVLLSFGAAFGLSMASPMPGEGVSLRWITIASGIWLIWTAVSSFAAGGYLTGRLRRRLPYTNEDEVEARDGAHGVVVWAVGAVMGGFLAISGVTGTLSAIGNTAGATLEAADGQLAAATDYTSSTLLRGEASQGSDAAKAEVAAILLNGITAGKFAEGDRQYMTNVVAAETQLDAAAAEARVNTAIDEGLVARAQTIEAIDQTRLAGMIAAFVLAATMLVSGAAAYFAAVTGGSHRNANLGFRHYGHRNP</sequence>
<protein>
    <recommendedName>
        <fullName evidence="4">Mll5186 protein</fullName>
    </recommendedName>
</protein>
<feature type="transmembrane region" description="Helical" evidence="1">
    <location>
        <begin position="109"/>
        <end position="128"/>
    </location>
</feature>
<reference evidence="2 3" key="1">
    <citation type="submission" date="2019-05" db="EMBL/GenBank/DDBJ databases">
        <title>Pseudorhodobacter turbinis sp. nov., isolated from the gut of the Korean turban shell.</title>
        <authorList>
            <person name="Jeong Y.-S."/>
            <person name="Kang W.-R."/>
            <person name="Bae J.-W."/>
        </authorList>
    </citation>
    <scope>NUCLEOTIDE SEQUENCE [LARGE SCALE GENOMIC DNA]</scope>
    <source>
        <strain evidence="2 3">S12M18</strain>
    </source>
</reference>
<accession>A0A4P8EDA3</accession>
<evidence type="ECO:0000313" key="3">
    <source>
        <dbReference type="Proteomes" id="UP000298631"/>
    </source>
</evidence>
<evidence type="ECO:0000313" key="2">
    <source>
        <dbReference type="EMBL" id="QCO54708.1"/>
    </source>
</evidence>
<gene>
    <name evidence="2" type="ORF">EOK75_02210</name>
</gene>
<feature type="transmembrane region" description="Helical" evidence="1">
    <location>
        <begin position="65"/>
        <end position="89"/>
    </location>
</feature>
<evidence type="ECO:0000256" key="1">
    <source>
        <dbReference type="SAM" id="Phobius"/>
    </source>
</evidence>
<organism evidence="2 3">
    <name type="scientific">Pseudorhodobacter turbinis</name>
    <dbReference type="NCBI Taxonomy" id="2500533"/>
    <lineage>
        <taxon>Bacteria</taxon>
        <taxon>Pseudomonadati</taxon>
        <taxon>Pseudomonadota</taxon>
        <taxon>Alphaproteobacteria</taxon>
        <taxon>Rhodobacterales</taxon>
        <taxon>Paracoccaceae</taxon>
        <taxon>Pseudorhodobacter</taxon>
    </lineage>
</organism>
<feature type="transmembrane region" description="Helical" evidence="1">
    <location>
        <begin position="26"/>
        <end position="53"/>
    </location>
</feature>
<dbReference type="Proteomes" id="UP000298631">
    <property type="component" value="Chromosome"/>
</dbReference>
<keyword evidence="3" id="KW-1185">Reference proteome</keyword>
<evidence type="ECO:0008006" key="4">
    <source>
        <dbReference type="Google" id="ProtNLM"/>
    </source>
</evidence>
<dbReference type="RefSeq" id="WP_137192379.1">
    <property type="nucleotide sequence ID" value="NZ_CP039964.1"/>
</dbReference>
<name>A0A4P8EDA3_9RHOB</name>
<proteinExistence type="predicted"/>
<keyword evidence="1" id="KW-0812">Transmembrane</keyword>
<keyword evidence="1" id="KW-1133">Transmembrane helix</keyword>
<dbReference type="EMBL" id="CP039964">
    <property type="protein sequence ID" value="QCO54708.1"/>
    <property type="molecule type" value="Genomic_DNA"/>
</dbReference>
<dbReference type="AlphaFoldDB" id="A0A4P8EDA3"/>
<dbReference type="KEGG" id="pseb:EOK75_02210"/>
<keyword evidence="1" id="KW-0472">Membrane</keyword>
<dbReference type="OrthoDB" id="7032238at2"/>